<gene>
    <name evidence="1" type="ORF">ACFQBQ_07580</name>
</gene>
<name>A0ABW1Z7M6_9BACT</name>
<organism evidence="1 2">
    <name type="scientific">Granulicella cerasi</name>
    <dbReference type="NCBI Taxonomy" id="741063"/>
    <lineage>
        <taxon>Bacteria</taxon>
        <taxon>Pseudomonadati</taxon>
        <taxon>Acidobacteriota</taxon>
        <taxon>Terriglobia</taxon>
        <taxon>Terriglobales</taxon>
        <taxon>Acidobacteriaceae</taxon>
        <taxon>Granulicella</taxon>
    </lineage>
</organism>
<dbReference type="Pfam" id="PF18906">
    <property type="entry name" value="Phage_tube_2"/>
    <property type="match status" value="1"/>
</dbReference>
<protein>
    <submittedName>
        <fullName evidence="1">Phage tail tube protein</fullName>
    </submittedName>
</protein>
<evidence type="ECO:0000313" key="1">
    <source>
        <dbReference type="EMBL" id="MFC6645447.1"/>
    </source>
</evidence>
<keyword evidence="2" id="KW-1185">Reference proteome</keyword>
<dbReference type="RefSeq" id="WP_263371816.1">
    <property type="nucleotide sequence ID" value="NZ_JAGSYD010000003.1"/>
</dbReference>
<dbReference type="Proteomes" id="UP001596391">
    <property type="component" value="Unassembled WGS sequence"/>
</dbReference>
<reference evidence="2" key="1">
    <citation type="journal article" date="2019" name="Int. J. Syst. Evol. Microbiol.">
        <title>The Global Catalogue of Microorganisms (GCM) 10K type strain sequencing project: providing services to taxonomists for standard genome sequencing and annotation.</title>
        <authorList>
            <consortium name="The Broad Institute Genomics Platform"/>
            <consortium name="The Broad Institute Genome Sequencing Center for Infectious Disease"/>
            <person name="Wu L."/>
            <person name="Ma J."/>
        </authorList>
    </citation>
    <scope>NUCLEOTIDE SEQUENCE [LARGE SCALE GENOMIC DNA]</scope>
    <source>
        <strain evidence="2">CGMCC 1.16026</strain>
    </source>
</reference>
<accession>A0ABW1Z7M6</accession>
<dbReference type="EMBL" id="JBHSWI010000001">
    <property type="protein sequence ID" value="MFC6645447.1"/>
    <property type="molecule type" value="Genomic_DNA"/>
</dbReference>
<dbReference type="InterPro" id="IPR044000">
    <property type="entry name" value="Phage_tube_2"/>
</dbReference>
<evidence type="ECO:0000313" key="2">
    <source>
        <dbReference type="Proteomes" id="UP001596391"/>
    </source>
</evidence>
<sequence>MSVQMQKQTARNLVVSANSQAAYGGVLADAALLRRMSVDPSTAVTLTDSRYNDQGAAGHGTDFATGDIRTGWDSAATVKGMNGVDDWALGWMLAFIFGAETVTGAGPYTHAFQMANLTATMPCTTLYAEETADIKRKYPDMAAKTLQIDIPERGVIQGTLDMVGTGRVVPGAFSTALPAVPSPNYLLGSDVVVAIAYNGGQPVSYAGRQRGVSIKIDRQSSAFKASGDGLYAGSVQSGTPKFSIDLTLMADVTDDINAAFENFTPLSVTIGTRSTLARRLAINLPSARAKANKISNVEDKVAWALSFDEGTCLQVGNAPAISASIINDCAAYLVPA</sequence>
<comment type="caution">
    <text evidence="1">The sequence shown here is derived from an EMBL/GenBank/DDBJ whole genome shotgun (WGS) entry which is preliminary data.</text>
</comment>
<proteinExistence type="predicted"/>